<dbReference type="Proteomes" id="UP001295423">
    <property type="component" value="Unassembled WGS sequence"/>
</dbReference>
<organism evidence="1 2">
    <name type="scientific">Cylindrotheca closterium</name>
    <dbReference type="NCBI Taxonomy" id="2856"/>
    <lineage>
        <taxon>Eukaryota</taxon>
        <taxon>Sar</taxon>
        <taxon>Stramenopiles</taxon>
        <taxon>Ochrophyta</taxon>
        <taxon>Bacillariophyta</taxon>
        <taxon>Bacillariophyceae</taxon>
        <taxon>Bacillariophycidae</taxon>
        <taxon>Bacillariales</taxon>
        <taxon>Bacillariaceae</taxon>
        <taxon>Cylindrotheca</taxon>
    </lineage>
</organism>
<evidence type="ECO:0000313" key="2">
    <source>
        <dbReference type="Proteomes" id="UP001295423"/>
    </source>
</evidence>
<gene>
    <name evidence="1" type="ORF">CYCCA115_LOCUS22911</name>
</gene>
<accession>A0AAD2GBM3</accession>
<comment type="caution">
    <text evidence="1">The sequence shown here is derived from an EMBL/GenBank/DDBJ whole genome shotgun (WGS) entry which is preliminary data.</text>
</comment>
<proteinExistence type="predicted"/>
<sequence>MKFDATKLYDFFNVKLYRASDAEGGGWNGYGQGHLCVNFINKYDGCAFDCRGMGQLTYHNELTKAGGLNLCIVKNFVIELSEKEPRLTFKGASDVFGSNGLKNMYTMKMGSFEDAKRLVSIVHLLERAANQAAEGNRILLPGPQSVEAITARTLIGADETQVERQLIVSKLIQLAIEKDRDFPSVSHAGHYAADHTFNLGDDTVDNTNGAETDNTDAAASFHHLDTADEVNYEDESNEEAEFEPLTPDSAKWQESQQWQFAF</sequence>
<reference evidence="1" key="1">
    <citation type="submission" date="2023-08" db="EMBL/GenBank/DDBJ databases">
        <authorList>
            <person name="Audoor S."/>
            <person name="Bilcke G."/>
        </authorList>
    </citation>
    <scope>NUCLEOTIDE SEQUENCE</scope>
</reference>
<protein>
    <submittedName>
        <fullName evidence="1">Uncharacterized protein</fullName>
    </submittedName>
</protein>
<evidence type="ECO:0000313" key="1">
    <source>
        <dbReference type="EMBL" id="CAJ1967735.1"/>
    </source>
</evidence>
<dbReference type="AlphaFoldDB" id="A0AAD2GBM3"/>
<name>A0AAD2GBM3_9STRA</name>
<dbReference type="EMBL" id="CAKOGP040002346">
    <property type="protein sequence ID" value="CAJ1967735.1"/>
    <property type="molecule type" value="Genomic_DNA"/>
</dbReference>
<keyword evidence="2" id="KW-1185">Reference proteome</keyword>